<dbReference type="KEGG" id="sami:SAMIE_1017100"/>
<organism evidence="3 4">
    <name type="scientific">Sphingobium amiense</name>
    <dbReference type="NCBI Taxonomy" id="135719"/>
    <lineage>
        <taxon>Bacteria</taxon>
        <taxon>Pseudomonadati</taxon>
        <taxon>Pseudomonadota</taxon>
        <taxon>Alphaproteobacteria</taxon>
        <taxon>Sphingomonadales</taxon>
        <taxon>Sphingomonadaceae</taxon>
        <taxon>Sphingobium</taxon>
    </lineage>
</organism>
<evidence type="ECO:0000313" key="3">
    <source>
        <dbReference type="EMBL" id="BBD98209.1"/>
    </source>
</evidence>
<dbReference type="PANTHER" id="PTHR43669">
    <property type="entry name" value="5-KETO-D-GLUCONATE 5-REDUCTASE"/>
    <property type="match status" value="1"/>
</dbReference>
<protein>
    <submittedName>
        <fullName evidence="3">NAD(P)-dependent oxidoreductase</fullName>
    </submittedName>
</protein>
<dbReference type="InterPro" id="IPR036291">
    <property type="entry name" value="NAD(P)-bd_dom_sf"/>
</dbReference>
<dbReference type="Proteomes" id="UP000279959">
    <property type="component" value="Chromosome"/>
</dbReference>
<dbReference type="PANTHER" id="PTHR43669:SF3">
    <property type="entry name" value="ALCOHOL DEHYDROGENASE, PUTATIVE (AFU_ORTHOLOGUE AFUA_3G03445)-RELATED"/>
    <property type="match status" value="1"/>
</dbReference>
<dbReference type="PROSITE" id="PS00061">
    <property type="entry name" value="ADH_SHORT"/>
    <property type="match status" value="1"/>
</dbReference>
<proteinExistence type="inferred from homology"/>
<name>A0A494WD00_9SPHN</name>
<dbReference type="Pfam" id="PF00106">
    <property type="entry name" value="adh_short"/>
    <property type="match status" value="1"/>
</dbReference>
<evidence type="ECO:0000256" key="2">
    <source>
        <dbReference type="ARBA" id="ARBA00023002"/>
    </source>
</evidence>
<dbReference type="Gene3D" id="3.40.50.720">
    <property type="entry name" value="NAD(P)-binding Rossmann-like Domain"/>
    <property type="match status" value="1"/>
</dbReference>
<dbReference type="CDD" id="cd05233">
    <property type="entry name" value="SDR_c"/>
    <property type="match status" value="1"/>
</dbReference>
<keyword evidence="4" id="KW-1185">Reference proteome</keyword>
<dbReference type="InterPro" id="IPR002347">
    <property type="entry name" value="SDR_fam"/>
</dbReference>
<dbReference type="SUPFAM" id="SSF51735">
    <property type="entry name" value="NAD(P)-binding Rossmann-fold domains"/>
    <property type="match status" value="1"/>
</dbReference>
<dbReference type="RefSeq" id="WP_066703491.1">
    <property type="nucleotide sequence ID" value="NZ_AP018664.1"/>
</dbReference>
<gene>
    <name evidence="3" type="ORF">SAMIE_1017100</name>
</gene>
<reference evidence="3 4" key="1">
    <citation type="submission" date="2018-05" db="EMBL/GenBank/DDBJ databases">
        <title>Complete Genome Sequence of the Nonylphenol-Degrading Bacterium Sphingobium amiense DSM 16289T.</title>
        <authorList>
            <person name="Ootsuka M."/>
            <person name="Nishizawa T."/>
            <person name="Ohta H."/>
        </authorList>
    </citation>
    <scope>NUCLEOTIDE SEQUENCE [LARGE SCALE GENOMIC DNA]</scope>
    <source>
        <strain evidence="3 4">DSM 16289</strain>
    </source>
</reference>
<sequence>MTDLSDAHTACPSLKGRRALITGGTTGIGRAIAVLLASEGVDVFICGRTPEHLADALARIGEVGTGDGISLDLADPDGVDRVFKAAQGYFGAPDIVIANAAVPAGALAESEASHLRYRIAVDFTAYLLTAHKAVGVMEGGSDLVFIGSMSAVSRNPGGSIYVAAKAGIEAFAQVLRKEVAGRDIKVGLVEPGFTGADFHYPELPADEQAALIAENRMLRGQDIAVAVRTMLTQPRRAALSLIRVEPLLERE</sequence>
<dbReference type="GO" id="GO:0016491">
    <property type="term" value="F:oxidoreductase activity"/>
    <property type="evidence" value="ECO:0007669"/>
    <property type="project" value="UniProtKB-KW"/>
</dbReference>
<dbReference type="AlphaFoldDB" id="A0A494WD00"/>
<accession>A0A494WD00</accession>
<dbReference type="PRINTS" id="PR00081">
    <property type="entry name" value="GDHRDH"/>
</dbReference>
<evidence type="ECO:0000256" key="1">
    <source>
        <dbReference type="ARBA" id="ARBA00006484"/>
    </source>
</evidence>
<dbReference type="EMBL" id="AP018664">
    <property type="protein sequence ID" value="BBD98209.1"/>
    <property type="molecule type" value="Genomic_DNA"/>
</dbReference>
<evidence type="ECO:0000313" key="4">
    <source>
        <dbReference type="Proteomes" id="UP000279959"/>
    </source>
</evidence>
<keyword evidence="2" id="KW-0560">Oxidoreductase</keyword>
<comment type="similarity">
    <text evidence="1">Belongs to the short-chain dehydrogenases/reductases (SDR) family.</text>
</comment>
<dbReference type="InterPro" id="IPR020904">
    <property type="entry name" value="Sc_DH/Rdtase_CS"/>
</dbReference>